<dbReference type="Proteomes" id="UP001445076">
    <property type="component" value="Unassembled WGS sequence"/>
</dbReference>
<comment type="caution">
    <text evidence="2">The sequence shown here is derived from an EMBL/GenBank/DDBJ whole genome shotgun (WGS) entry which is preliminary data.</text>
</comment>
<proteinExistence type="predicted"/>
<reference evidence="2 3" key="1">
    <citation type="journal article" date="2024" name="BMC Genomics">
        <title>Genome assembly of redclaw crayfish (Cherax quadricarinatus) provides insights into its immune adaptation and hypoxia tolerance.</title>
        <authorList>
            <person name="Liu Z."/>
            <person name="Zheng J."/>
            <person name="Li H."/>
            <person name="Fang K."/>
            <person name="Wang S."/>
            <person name="He J."/>
            <person name="Zhou D."/>
            <person name="Weng S."/>
            <person name="Chi M."/>
            <person name="Gu Z."/>
            <person name="He J."/>
            <person name="Li F."/>
            <person name="Wang M."/>
        </authorList>
    </citation>
    <scope>NUCLEOTIDE SEQUENCE [LARGE SCALE GENOMIC DNA]</scope>
    <source>
        <strain evidence="2">ZL_2023a</strain>
    </source>
</reference>
<dbReference type="EMBL" id="JARKIK010000058">
    <property type="protein sequence ID" value="KAK8732063.1"/>
    <property type="molecule type" value="Genomic_DNA"/>
</dbReference>
<dbReference type="AlphaFoldDB" id="A0AAW0WWS9"/>
<feature type="non-terminal residue" evidence="2">
    <location>
        <position position="146"/>
    </location>
</feature>
<sequence>SSSTTKMLTDRQTRLKRLVVVAVMLMILSWLDAVFNPLEHDPATHTAKIASRRLDKSPQGPPERKKRDDQNNVNKYSELYLEDQDEEEDKLFYAKSFKEKSRWYVQTPLFHFDLYSCLPRFVCEVHAQASHSDLSQLEMDIVNLFR</sequence>
<keyword evidence="3" id="KW-1185">Reference proteome</keyword>
<feature type="region of interest" description="Disordered" evidence="1">
    <location>
        <begin position="46"/>
        <end position="75"/>
    </location>
</feature>
<name>A0AAW0WWS9_CHEQU</name>
<evidence type="ECO:0000313" key="3">
    <source>
        <dbReference type="Proteomes" id="UP001445076"/>
    </source>
</evidence>
<evidence type="ECO:0000313" key="2">
    <source>
        <dbReference type="EMBL" id="KAK8732063.1"/>
    </source>
</evidence>
<gene>
    <name evidence="2" type="ORF">OTU49_007167</name>
</gene>
<organism evidence="2 3">
    <name type="scientific">Cherax quadricarinatus</name>
    <name type="common">Australian red claw crayfish</name>
    <dbReference type="NCBI Taxonomy" id="27406"/>
    <lineage>
        <taxon>Eukaryota</taxon>
        <taxon>Metazoa</taxon>
        <taxon>Ecdysozoa</taxon>
        <taxon>Arthropoda</taxon>
        <taxon>Crustacea</taxon>
        <taxon>Multicrustacea</taxon>
        <taxon>Malacostraca</taxon>
        <taxon>Eumalacostraca</taxon>
        <taxon>Eucarida</taxon>
        <taxon>Decapoda</taxon>
        <taxon>Pleocyemata</taxon>
        <taxon>Astacidea</taxon>
        <taxon>Parastacoidea</taxon>
        <taxon>Parastacidae</taxon>
        <taxon>Cherax</taxon>
    </lineage>
</organism>
<evidence type="ECO:0000256" key="1">
    <source>
        <dbReference type="SAM" id="MobiDB-lite"/>
    </source>
</evidence>
<accession>A0AAW0WWS9</accession>
<protein>
    <submittedName>
        <fullName evidence="2">Uncharacterized protein</fullName>
    </submittedName>
</protein>
<feature type="compositionally biased region" description="Basic and acidic residues" evidence="1">
    <location>
        <begin position="52"/>
        <end position="70"/>
    </location>
</feature>
<feature type="non-terminal residue" evidence="2">
    <location>
        <position position="1"/>
    </location>
</feature>